<dbReference type="InterPro" id="IPR002816">
    <property type="entry name" value="TraB/PrgY/GumN_fam"/>
</dbReference>
<dbReference type="NCBIfam" id="TIGR00261">
    <property type="entry name" value="traB"/>
    <property type="match status" value="1"/>
</dbReference>
<dbReference type="InterPro" id="IPR005230">
    <property type="entry name" value="TraB_bac"/>
</dbReference>
<keyword evidence="1" id="KW-0175">Coiled coil</keyword>
<keyword evidence="2" id="KW-1133">Transmembrane helix</keyword>
<dbReference type="Proteomes" id="UP000321595">
    <property type="component" value="Chromosome"/>
</dbReference>
<keyword evidence="4" id="KW-1185">Reference proteome</keyword>
<evidence type="ECO:0000313" key="3">
    <source>
        <dbReference type="EMBL" id="QED26035.1"/>
    </source>
</evidence>
<feature type="transmembrane region" description="Helical" evidence="2">
    <location>
        <begin position="364"/>
        <end position="386"/>
    </location>
</feature>
<gene>
    <name evidence="3" type="ORF">FRD01_01910</name>
</gene>
<protein>
    <submittedName>
        <fullName evidence="3">TraB/GumN family protein</fullName>
    </submittedName>
</protein>
<sequence>MENESADISRVNVGDREIVIIGTAHISQRSVDLVRETIEAEAPDCVCVEIDEQRYEAMVNPRAWESLNLIDVMKRKQTTFLIARLALTAFQKRMSSYTGVKPGAEMLAAVECAEEREIPIVLADRDIRTTLLRAWRTTPFWKRSQIAVMLVLGLTERSEVNEDELEKLREERNISNALDEMGSVLPEVKSVLVDERDLFMADQFLNAPGQKVVAVVGAAHKPGIIKHLRDGIIKDDVEKTTYVPEKSMVSKALPWIIPAIVVALFVLGGIYGDHDKLKDAALAWLVVNGALAGLGALVALAHPLTIIAAVLSAPFTSLNPAVGVGMVAGLVQTIMAAPTMRDMEHVAEDIVDWKGYWKNRLTRVLMVFVFTNLGSTLGTFIAFKWLSDLF</sequence>
<keyword evidence="2" id="KW-0472">Membrane</keyword>
<keyword evidence="2" id="KW-0812">Transmembrane</keyword>
<dbReference type="InterPro" id="IPR046345">
    <property type="entry name" value="TraB_PrgY-like"/>
</dbReference>
<dbReference type="EMBL" id="CP042467">
    <property type="protein sequence ID" value="QED26035.1"/>
    <property type="molecule type" value="Genomic_DNA"/>
</dbReference>
<name>A0A5B8XKG6_9DELT</name>
<evidence type="ECO:0000256" key="1">
    <source>
        <dbReference type="SAM" id="Coils"/>
    </source>
</evidence>
<dbReference type="CDD" id="cd14726">
    <property type="entry name" value="TraB_PrgY-like"/>
    <property type="match status" value="1"/>
</dbReference>
<dbReference type="PANTHER" id="PTHR21530:SF7">
    <property type="entry name" value="TRAB DOMAIN-CONTAINING PROTEIN"/>
    <property type="match status" value="1"/>
</dbReference>
<dbReference type="OrthoDB" id="9809330at2"/>
<accession>A0A5B8XKG6</accession>
<evidence type="ECO:0000256" key="2">
    <source>
        <dbReference type="SAM" id="Phobius"/>
    </source>
</evidence>
<dbReference type="PANTHER" id="PTHR21530">
    <property type="entry name" value="PHEROMONE SHUTDOWN PROTEIN"/>
    <property type="match status" value="1"/>
</dbReference>
<organism evidence="3 4">
    <name type="scientific">Microvenator marinus</name>
    <dbReference type="NCBI Taxonomy" id="2600177"/>
    <lineage>
        <taxon>Bacteria</taxon>
        <taxon>Deltaproteobacteria</taxon>
        <taxon>Bradymonadales</taxon>
        <taxon>Microvenatoraceae</taxon>
        <taxon>Microvenator</taxon>
    </lineage>
</organism>
<proteinExistence type="predicted"/>
<feature type="transmembrane region" description="Helical" evidence="2">
    <location>
        <begin position="252"/>
        <end position="270"/>
    </location>
</feature>
<dbReference type="AlphaFoldDB" id="A0A5B8XKG6"/>
<dbReference type="RefSeq" id="WP_146957129.1">
    <property type="nucleotide sequence ID" value="NZ_CP042467.1"/>
</dbReference>
<feature type="transmembrane region" description="Helical" evidence="2">
    <location>
        <begin position="282"/>
        <end position="300"/>
    </location>
</feature>
<feature type="coiled-coil region" evidence="1">
    <location>
        <begin position="151"/>
        <end position="180"/>
    </location>
</feature>
<dbReference type="KEGG" id="bbae:FRD01_01910"/>
<dbReference type="Pfam" id="PF01963">
    <property type="entry name" value="TraB_PrgY_gumN"/>
    <property type="match status" value="1"/>
</dbReference>
<reference evidence="3 4" key="1">
    <citation type="submission" date="2019-08" db="EMBL/GenBank/DDBJ databases">
        <authorList>
            <person name="Liang Q."/>
        </authorList>
    </citation>
    <scope>NUCLEOTIDE SEQUENCE [LARGE SCALE GENOMIC DNA]</scope>
    <source>
        <strain evidence="3 4">V1718</strain>
    </source>
</reference>
<evidence type="ECO:0000313" key="4">
    <source>
        <dbReference type="Proteomes" id="UP000321595"/>
    </source>
</evidence>